<sequence>MAKILLFPLRLAVGYGLSPRVLGQIAVAMLVILRFTVGYHFLSEGTEKYRAGDWTAKPFFANAKGPFAGQFRQLVWDNDGTVRLDKDQTLIVWATYRDRIAKHFGFNEKQVALAQDNYAKAVQQYEYVVELAANDIQEFQLGLGRIDDLDKDPVRSGVDSLAGQRESVRRELTQKISPVFDQIDMIWENYETAQNQVATDEQRQRHLAYQLVRPRVALMDTSVIDGLVPYFDMTIGWLLILGLFTPVAALAAAGFLGSVFLSQYPPTTGPGSSNYQLIECLACLVLASTGAGRFAGLDFFLHLLVRKVHSKPSHA</sequence>
<keyword evidence="3" id="KW-1185">Reference proteome</keyword>
<keyword evidence="1" id="KW-0812">Transmembrane</keyword>
<feature type="transmembrane region" description="Helical" evidence="1">
    <location>
        <begin position="276"/>
        <end position="301"/>
    </location>
</feature>
<evidence type="ECO:0000313" key="3">
    <source>
        <dbReference type="Proteomes" id="UP000316213"/>
    </source>
</evidence>
<evidence type="ECO:0008006" key="4">
    <source>
        <dbReference type="Google" id="ProtNLM"/>
    </source>
</evidence>
<evidence type="ECO:0000313" key="2">
    <source>
        <dbReference type="EMBL" id="TWU01843.1"/>
    </source>
</evidence>
<dbReference type="RefSeq" id="WP_146577064.1">
    <property type="nucleotide sequence ID" value="NZ_SJPM01000002.1"/>
</dbReference>
<dbReference type="PANTHER" id="PTHR33452">
    <property type="entry name" value="OXIDOREDUCTASE CATD-RELATED"/>
    <property type="match status" value="1"/>
</dbReference>
<dbReference type="Proteomes" id="UP000316213">
    <property type="component" value="Unassembled WGS sequence"/>
</dbReference>
<dbReference type="InterPro" id="IPR051907">
    <property type="entry name" value="DoxX-like_oxidoreductase"/>
</dbReference>
<reference evidence="2 3" key="1">
    <citation type="submission" date="2019-02" db="EMBL/GenBank/DDBJ databases">
        <title>Deep-cultivation of Planctomycetes and their phenomic and genomic characterization uncovers novel biology.</title>
        <authorList>
            <person name="Wiegand S."/>
            <person name="Jogler M."/>
            <person name="Boedeker C."/>
            <person name="Pinto D."/>
            <person name="Vollmers J."/>
            <person name="Rivas-Marin E."/>
            <person name="Kohn T."/>
            <person name="Peeters S.H."/>
            <person name="Heuer A."/>
            <person name="Rast P."/>
            <person name="Oberbeckmann S."/>
            <person name="Bunk B."/>
            <person name="Jeske O."/>
            <person name="Meyerdierks A."/>
            <person name="Storesund J.E."/>
            <person name="Kallscheuer N."/>
            <person name="Luecker S."/>
            <person name="Lage O.M."/>
            <person name="Pohl T."/>
            <person name="Merkel B.J."/>
            <person name="Hornburger P."/>
            <person name="Mueller R.-W."/>
            <person name="Bruemmer F."/>
            <person name="Labrenz M."/>
            <person name="Spormann A.M."/>
            <person name="Op Den Camp H."/>
            <person name="Overmann J."/>
            <person name="Amann R."/>
            <person name="Jetten M.S.M."/>
            <person name="Mascher T."/>
            <person name="Medema M.H."/>
            <person name="Devos D.P."/>
            <person name="Kaster A.-K."/>
            <person name="Ovreas L."/>
            <person name="Rohde M."/>
            <person name="Galperin M.Y."/>
            <person name="Jogler C."/>
        </authorList>
    </citation>
    <scope>NUCLEOTIDE SEQUENCE [LARGE SCALE GENOMIC DNA]</scope>
    <source>
        <strain evidence="2 3">Pla100</strain>
    </source>
</reference>
<evidence type="ECO:0000256" key="1">
    <source>
        <dbReference type="SAM" id="Phobius"/>
    </source>
</evidence>
<feature type="transmembrane region" description="Helical" evidence="1">
    <location>
        <begin position="24"/>
        <end position="42"/>
    </location>
</feature>
<comment type="caution">
    <text evidence="2">The sequence shown here is derived from an EMBL/GenBank/DDBJ whole genome shotgun (WGS) entry which is preliminary data.</text>
</comment>
<dbReference type="GO" id="GO:0005886">
    <property type="term" value="C:plasma membrane"/>
    <property type="evidence" value="ECO:0007669"/>
    <property type="project" value="TreeGrafter"/>
</dbReference>
<proteinExistence type="predicted"/>
<name>A0A5C6APB0_9BACT</name>
<accession>A0A5C6APB0</accession>
<gene>
    <name evidence="2" type="ORF">Pla100_15790</name>
</gene>
<dbReference type="PANTHER" id="PTHR33452:SF1">
    <property type="entry name" value="INNER MEMBRANE PROTEIN YPHA-RELATED"/>
    <property type="match status" value="1"/>
</dbReference>
<dbReference type="AlphaFoldDB" id="A0A5C6APB0"/>
<dbReference type="OrthoDB" id="262907at2"/>
<keyword evidence="1" id="KW-0472">Membrane</keyword>
<dbReference type="EMBL" id="SJPM01000002">
    <property type="protein sequence ID" value="TWU01843.1"/>
    <property type="molecule type" value="Genomic_DNA"/>
</dbReference>
<organism evidence="2 3">
    <name type="scientific">Neorhodopirellula pilleata</name>
    <dbReference type="NCBI Taxonomy" id="2714738"/>
    <lineage>
        <taxon>Bacteria</taxon>
        <taxon>Pseudomonadati</taxon>
        <taxon>Planctomycetota</taxon>
        <taxon>Planctomycetia</taxon>
        <taxon>Pirellulales</taxon>
        <taxon>Pirellulaceae</taxon>
        <taxon>Neorhodopirellula</taxon>
    </lineage>
</organism>
<feature type="transmembrane region" description="Helical" evidence="1">
    <location>
        <begin position="235"/>
        <end position="256"/>
    </location>
</feature>
<keyword evidence="1" id="KW-1133">Transmembrane helix</keyword>
<protein>
    <recommendedName>
        <fullName evidence="4">DoxX</fullName>
    </recommendedName>
</protein>